<sequence length="55" mass="6267">MQGDISINKQIKDLFYQFGFQPRASTSLRFGRNGKKQKSPEENSGLLLSVCILNY</sequence>
<gene>
    <name evidence="1" type="ORF">NU09_1181</name>
</gene>
<name>A0A444WFD8_9FLAO</name>
<evidence type="ECO:0000313" key="2">
    <source>
        <dbReference type="Proteomes" id="UP000289775"/>
    </source>
</evidence>
<organism evidence="1 2">
    <name type="scientific">Flavobacterium beibuense</name>
    <dbReference type="NCBI Taxonomy" id="657326"/>
    <lineage>
        <taxon>Bacteria</taxon>
        <taxon>Pseudomonadati</taxon>
        <taxon>Bacteroidota</taxon>
        <taxon>Flavobacteriia</taxon>
        <taxon>Flavobacteriales</taxon>
        <taxon>Flavobacteriaceae</taxon>
        <taxon>Flavobacterium</taxon>
    </lineage>
</organism>
<accession>A0A444WFD8</accession>
<evidence type="ECO:0000313" key="1">
    <source>
        <dbReference type="EMBL" id="RYJ44571.1"/>
    </source>
</evidence>
<dbReference type="EMBL" id="JUIW01000003">
    <property type="protein sequence ID" value="RYJ44571.1"/>
    <property type="molecule type" value="Genomic_DNA"/>
</dbReference>
<comment type="caution">
    <text evidence="1">The sequence shown here is derived from an EMBL/GenBank/DDBJ whole genome shotgun (WGS) entry which is preliminary data.</text>
</comment>
<protein>
    <submittedName>
        <fullName evidence="1">Uncharacterized protein</fullName>
    </submittedName>
</protein>
<proteinExistence type="predicted"/>
<dbReference type="AlphaFoldDB" id="A0A444WFD8"/>
<reference evidence="1 2" key="1">
    <citation type="submission" date="2014-12" db="EMBL/GenBank/DDBJ databases">
        <title>Genome sequence of Flavobacterium beibuense RSKm HC5.</title>
        <authorList>
            <person name="Kim J.F."/>
            <person name="Song J.Y."/>
            <person name="Kwak M.-J."/>
            <person name="Lee S.-W."/>
        </authorList>
    </citation>
    <scope>NUCLEOTIDE SEQUENCE [LARGE SCALE GENOMIC DNA]</scope>
    <source>
        <strain evidence="1 2">RSKm HC5</strain>
    </source>
</reference>
<dbReference type="Proteomes" id="UP000289775">
    <property type="component" value="Unassembled WGS sequence"/>
</dbReference>
<keyword evidence="2" id="KW-1185">Reference proteome</keyword>